<name>A0A075LZS6_9CAUD</name>
<protein>
    <submittedName>
        <fullName evidence="1">Uncharacterized protein</fullName>
    </submittedName>
</protein>
<dbReference type="GeneID" id="20283118"/>
<proteinExistence type="predicted"/>
<dbReference type="EMBL" id="KJ489402">
    <property type="protein sequence ID" value="AIF72007.1"/>
    <property type="molecule type" value="Genomic_DNA"/>
</dbReference>
<dbReference type="RefSeq" id="YP_009055896.1">
    <property type="nucleotide sequence ID" value="NC_024788.1"/>
</dbReference>
<dbReference type="Proteomes" id="UP000028561">
    <property type="component" value="Segment"/>
</dbReference>
<evidence type="ECO:0000313" key="2">
    <source>
        <dbReference type="Proteomes" id="UP000028561"/>
    </source>
</evidence>
<evidence type="ECO:0000313" key="1">
    <source>
        <dbReference type="EMBL" id="AIF72007.1"/>
    </source>
</evidence>
<keyword evidence="2" id="KW-1185">Reference proteome</keyword>
<reference evidence="2" key="1">
    <citation type="submission" date="2014-09" db="EMBL/GenBank/DDBJ databases">
        <title>Genomic characterization and comparison of seven Myoviridae bacteriophage infecting Bacillus thuringiensis.</title>
        <authorList>
            <person name="Sauder A.B."/>
            <person name="McKenzie Q.R."/>
            <person name="Temple L.M."/>
            <person name="Alexis B.K."/>
            <person name="Al-Atrache Z."/>
            <person name="Lewis L.O."/>
            <person name="Loesser-Casey K.E."/>
            <person name="Mitchell K.J."/>
        </authorList>
    </citation>
    <scope>NUCLEOTIDE SEQUENCE [LARGE SCALE GENOMIC DNA]</scope>
</reference>
<accession>A0A075LZS6</accession>
<dbReference type="KEGG" id="vg:20283118"/>
<reference evidence="1 2" key="2">
    <citation type="journal article" date="2016" name="Virology (Lond)">
        <title>Genomic characterization and comparison of seven Myoviridae bacteriophage infecting Bacillus thuringiensis.</title>
        <authorList>
            <person name="Sauder A.B."/>
            <person name="Quinn M.R."/>
            <person name="Brouillette A."/>
            <person name="Caruso S."/>
            <person name="Cresawn S."/>
            <person name="Erill I."/>
            <person name="Lewis L."/>
            <person name="Loesser-Casey K."/>
            <person name="Pate M."/>
            <person name="Scott C."/>
            <person name="Stockwell S."/>
            <person name="Temple L."/>
        </authorList>
    </citation>
    <scope>NUCLEOTIDE SEQUENCE [LARGE SCALE GENOMIC DNA]</scope>
</reference>
<organism evidence="1 2">
    <name type="scientific">Bacillus phage Riley</name>
    <dbReference type="NCBI Taxonomy" id="1486662"/>
    <lineage>
        <taxon>Viruses</taxon>
        <taxon>Duplodnaviria</taxon>
        <taxon>Heunggongvirae</taxon>
        <taxon>Uroviricota</taxon>
        <taxon>Caudoviricetes</taxon>
        <taxon>Herelleviridae</taxon>
        <taxon>Bastillevirinae</taxon>
        <taxon>Bequatrovirus</taxon>
        <taxon>Bequatrovirus riley</taxon>
    </lineage>
</organism>
<sequence length="72" mass="7916">MEIKTKVEGDLFICYCDDAGAEFDIYIDINTAKVDSVGVGDLTVANLIAATKKAKKLFVNYLIDTRSESFFG</sequence>